<protein>
    <recommendedName>
        <fullName evidence="7">Major facilitator superfamily (MFS) profile domain-containing protein</fullName>
    </recommendedName>
</protein>
<dbReference type="Gene3D" id="1.20.1250.20">
    <property type="entry name" value="MFS general substrate transporter like domains"/>
    <property type="match status" value="1"/>
</dbReference>
<feature type="transmembrane region" description="Helical" evidence="6">
    <location>
        <begin position="414"/>
        <end position="436"/>
    </location>
</feature>
<comment type="caution">
    <text evidence="8">The sequence shown here is derived from an EMBL/GenBank/DDBJ whole genome shotgun (WGS) entry which is preliminary data.</text>
</comment>
<dbReference type="GO" id="GO:0022857">
    <property type="term" value="F:transmembrane transporter activity"/>
    <property type="evidence" value="ECO:0007669"/>
    <property type="project" value="InterPro"/>
</dbReference>
<feature type="transmembrane region" description="Helical" evidence="6">
    <location>
        <begin position="442"/>
        <end position="464"/>
    </location>
</feature>
<reference evidence="8 9" key="1">
    <citation type="submission" date="2017-12" db="EMBL/GenBank/DDBJ databases">
        <title>Genome Sequence of a Multidrug-Resistant Candida haemulonii Isolate from a Patient with Chronic Leg Ulcers in Israel.</title>
        <authorList>
            <person name="Chow N.A."/>
            <person name="Gade L."/>
            <person name="Batra D."/>
            <person name="Rowe L.A."/>
            <person name="Ben-Ami R."/>
            <person name="Loparev V.N."/>
            <person name="Litvintseva A.P."/>
        </authorList>
    </citation>
    <scope>NUCLEOTIDE SEQUENCE [LARGE SCALE GENOMIC DNA]</scope>
    <source>
        <strain evidence="8 9">B11899</strain>
    </source>
</reference>
<feature type="transmembrane region" description="Helical" evidence="6">
    <location>
        <begin position="335"/>
        <end position="357"/>
    </location>
</feature>
<dbReference type="AlphaFoldDB" id="A0A2V1AT70"/>
<keyword evidence="9" id="KW-1185">Reference proteome</keyword>
<dbReference type="OrthoDB" id="5376138at2759"/>
<dbReference type="EMBL" id="PKFO01000004">
    <property type="protein sequence ID" value="PVH21028.1"/>
    <property type="molecule type" value="Genomic_DNA"/>
</dbReference>
<dbReference type="RefSeq" id="XP_025341968.1">
    <property type="nucleotide sequence ID" value="XM_025488160.1"/>
</dbReference>
<feature type="transmembrane region" description="Helical" evidence="6">
    <location>
        <begin position="369"/>
        <end position="388"/>
    </location>
</feature>
<dbReference type="VEuPathDB" id="FungiDB:CXQ85_004546"/>
<keyword evidence="4 6" id="KW-0472">Membrane</keyword>
<evidence type="ECO:0000259" key="7">
    <source>
        <dbReference type="PROSITE" id="PS50850"/>
    </source>
</evidence>
<dbReference type="GO" id="GO:0005886">
    <property type="term" value="C:plasma membrane"/>
    <property type="evidence" value="ECO:0007669"/>
    <property type="project" value="TreeGrafter"/>
</dbReference>
<dbReference type="PROSITE" id="PS50850">
    <property type="entry name" value="MFS"/>
    <property type="match status" value="1"/>
</dbReference>
<dbReference type="PANTHER" id="PTHR23502:SF3">
    <property type="entry name" value="MAJOR FACILITATOR SUPERFAMILY (MFS) PROFILE DOMAIN-CONTAINING PROTEIN-RELATED"/>
    <property type="match status" value="1"/>
</dbReference>
<dbReference type="InterPro" id="IPR011701">
    <property type="entry name" value="MFS"/>
</dbReference>
<evidence type="ECO:0000256" key="4">
    <source>
        <dbReference type="ARBA" id="ARBA00023136"/>
    </source>
</evidence>
<evidence type="ECO:0000256" key="3">
    <source>
        <dbReference type="ARBA" id="ARBA00022989"/>
    </source>
</evidence>
<dbReference type="STRING" id="45357.A0A2V1AT70"/>
<organism evidence="8 9">
    <name type="scientific">Candidozyma haemuli</name>
    <dbReference type="NCBI Taxonomy" id="45357"/>
    <lineage>
        <taxon>Eukaryota</taxon>
        <taxon>Fungi</taxon>
        <taxon>Dikarya</taxon>
        <taxon>Ascomycota</taxon>
        <taxon>Saccharomycotina</taxon>
        <taxon>Pichiomycetes</taxon>
        <taxon>Metschnikowiaceae</taxon>
        <taxon>Candidozyma</taxon>
    </lineage>
</organism>
<evidence type="ECO:0000256" key="5">
    <source>
        <dbReference type="SAM" id="MobiDB-lite"/>
    </source>
</evidence>
<keyword evidence="2 6" id="KW-0812">Transmembrane</keyword>
<evidence type="ECO:0000256" key="6">
    <source>
        <dbReference type="SAM" id="Phobius"/>
    </source>
</evidence>
<dbReference type="SUPFAM" id="SSF103473">
    <property type="entry name" value="MFS general substrate transporter"/>
    <property type="match status" value="1"/>
</dbReference>
<feature type="transmembrane region" description="Helical" evidence="6">
    <location>
        <begin position="511"/>
        <end position="534"/>
    </location>
</feature>
<keyword evidence="3 6" id="KW-1133">Transmembrane helix</keyword>
<dbReference type="PANTHER" id="PTHR23502">
    <property type="entry name" value="MAJOR FACILITATOR SUPERFAMILY"/>
    <property type="match status" value="1"/>
</dbReference>
<dbReference type="InterPro" id="IPR036259">
    <property type="entry name" value="MFS_trans_sf"/>
</dbReference>
<evidence type="ECO:0000256" key="2">
    <source>
        <dbReference type="ARBA" id="ARBA00022692"/>
    </source>
</evidence>
<comment type="subcellular location">
    <subcellularLocation>
        <location evidence="1">Membrane</location>
        <topology evidence="1">Multi-pass membrane protein</topology>
    </subcellularLocation>
</comment>
<name>A0A2V1AT70_9ASCO</name>
<feature type="transmembrane region" description="Helical" evidence="6">
    <location>
        <begin position="258"/>
        <end position="279"/>
    </location>
</feature>
<gene>
    <name evidence="8" type="ORF">CXQ85_004546</name>
</gene>
<feature type="transmembrane region" description="Helical" evidence="6">
    <location>
        <begin position="227"/>
        <end position="246"/>
    </location>
</feature>
<proteinExistence type="predicted"/>
<dbReference type="InterPro" id="IPR020846">
    <property type="entry name" value="MFS_dom"/>
</dbReference>
<dbReference type="FunFam" id="1.20.1250.20:FF:000088">
    <property type="entry name" value="MFS multidrug transporter, putative"/>
    <property type="match status" value="1"/>
</dbReference>
<accession>A0A2V1AT70</accession>
<evidence type="ECO:0000313" key="9">
    <source>
        <dbReference type="Proteomes" id="UP000244309"/>
    </source>
</evidence>
<feature type="compositionally biased region" description="Polar residues" evidence="5">
    <location>
        <begin position="34"/>
        <end position="45"/>
    </location>
</feature>
<dbReference type="Pfam" id="PF07690">
    <property type="entry name" value="MFS_1"/>
    <property type="match status" value="1"/>
</dbReference>
<feature type="domain" description="Major facilitator superfamily (MFS) profile" evidence="7">
    <location>
        <begin position="105"/>
        <end position="537"/>
    </location>
</feature>
<sequence length="570" mass="64103">MEREISRIRTHISRIETNRAMEQQVQFENHESSSGDNTVRPSSLNGFEKPGQEMVEDTGPVSLPQRRKKVKLPGLVLEDGRRQLRPKDCYDKLGYKFPWYRKWTILTVIFAVQMSMNFNTSVYPSQITQIAEEFGVSEPKAKVSQMMFMIMYAFGCELWAPWSEEYGRWPIMQSSLFLVNIWQILGGLAPNFASIIVARSLGGLSSAGGSVTLGMTADMWEPNDQGFAVAYVVLSSVGGSSIGPIFGGIMADNLSWHWNFWIQLIFGGVVQIAHFFLVTETRTPILIDREAKRRRKTGEDDNIWGPGEINGKSLTIKEVLTIWRRPFEMFLREPIVLFLSLLSGFSDALIFVCMESFPLVYEQWGFGNTAAGLAFIPVIIGYIIAYGIHLPDVWRQKFLIYNEGEDSRYAERRLLVLLFIAPLEPIGLFGFAWTSMGPGHNPWIAPMIFSACIAIANYSIYMSTIDYMVAAYGPYSASATGGNGFARDFLAGVAIMYATPMYQNIGGELHLQWASTILGCIAILVAIPIYVFYWKGPAIRARSKFAQTLAADRKASKQHTATEWETEKEV</sequence>
<dbReference type="Proteomes" id="UP000244309">
    <property type="component" value="Unassembled WGS sequence"/>
</dbReference>
<feature type="region of interest" description="Disordered" evidence="5">
    <location>
        <begin position="27"/>
        <end position="61"/>
    </location>
</feature>
<evidence type="ECO:0000313" key="8">
    <source>
        <dbReference type="EMBL" id="PVH21028.1"/>
    </source>
</evidence>
<evidence type="ECO:0000256" key="1">
    <source>
        <dbReference type="ARBA" id="ARBA00004141"/>
    </source>
</evidence>
<feature type="transmembrane region" description="Helical" evidence="6">
    <location>
        <begin position="485"/>
        <end position="505"/>
    </location>
</feature>
<dbReference type="GeneID" id="37009876"/>